<proteinExistence type="predicted"/>
<dbReference type="SUPFAM" id="SSF50729">
    <property type="entry name" value="PH domain-like"/>
    <property type="match status" value="1"/>
</dbReference>
<feature type="compositionally biased region" description="Gly residues" evidence="1">
    <location>
        <begin position="139"/>
        <end position="149"/>
    </location>
</feature>
<dbReference type="GO" id="GO:0006897">
    <property type="term" value="P:endocytosis"/>
    <property type="evidence" value="ECO:0007669"/>
    <property type="project" value="InterPro"/>
</dbReference>
<dbReference type="STRING" id="2880.D8LLJ9"/>
<dbReference type="Pfam" id="PF07933">
    <property type="entry name" value="DUF1681"/>
    <property type="match status" value="1"/>
</dbReference>
<gene>
    <name evidence="3" type="ORF">Esi_0037_0016</name>
</gene>
<dbReference type="eggNOG" id="KOG2500">
    <property type="taxonomic scope" value="Eukaryota"/>
</dbReference>
<dbReference type="GO" id="GO:0030125">
    <property type="term" value="C:clathrin vesicle coat"/>
    <property type="evidence" value="ECO:0007669"/>
    <property type="project" value="TreeGrafter"/>
</dbReference>
<dbReference type="AlphaFoldDB" id="D8LLJ9"/>
<dbReference type="PANTHER" id="PTHR12847">
    <property type="entry name" value="ATP-BINDING CASSETTE ABC TRANSPORTER-RELATED"/>
    <property type="match status" value="1"/>
</dbReference>
<accession>D8LLJ9</accession>
<evidence type="ECO:0000313" key="4">
    <source>
        <dbReference type="Proteomes" id="UP000002630"/>
    </source>
</evidence>
<dbReference type="EMBL" id="FN649760">
    <property type="protein sequence ID" value="CBN74630.1"/>
    <property type="molecule type" value="Genomic_DNA"/>
</dbReference>
<keyword evidence="4" id="KW-1185">Reference proteome</keyword>
<dbReference type="InParanoid" id="D8LLJ9"/>
<name>D8LLJ9_ECTSI</name>
<dbReference type="OrthoDB" id="10265489at2759"/>
<dbReference type="PANTHER" id="PTHR12847:SF9">
    <property type="entry name" value="NECAP-LIKE PROTEIN CG9132"/>
    <property type="match status" value="1"/>
</dbReference>
<evidence type="ECO:0000256" key="1">
    <source>
        <dbReference type="SAM" id="MobiDB-lite"/>
    </source>
</evidence>
<evidence type="ECO:0000259" key="2">
    <source>
        <dbReference type="Pfam" id="PF07933"/>
    </source>
</evidence>
<dbReference type="InterPro" id="IPR011993">
    <property type="entry name" value="PH-like_dom_sf"/>
</dbReference>
<organism evidence="3 4">
    <name type="scientific">Ectocarpus siliculosus</name>
    <name type="common">Brown alga</name>
    <name type="synonym">Conferva siliculosa</name>
    <dbReference type="NCBI Taxonomy" id="2880"/>
    <lineage>
        <taxon>Eukaryota</taxon>
        <taxon>Sar</taxon>
        <taxon>Stramenopiles</taxon>
        <taxon>Ochrophyta</taxon>
        <taxon>PX clade</taxon>
        <taxon>Phaeophyceae</taxon>
        <taxon>Ectocarpales</taxon>
        <taxon>Ectocarpaceae</taxon>
        <taxon>Ectocarpus</taxon>
    </lineage>
</organism>
<sequence>MAGLAEDEIVEHTLTQIQECYLFELPPRVRAQGWLAADMTKQMWTGRMRVVQRGQEAAIMLVDRRDGKLFAMCKVADGAVERVPDSSRYFVIKIQNAQGRHAFVGLAFDDRNQAFDFNVALQEFKKDIERSTKLKEDGQGGGDSGGDGGKAAAATPKVDLSLKQGEKIKISIGGGSSKVGAGGVGMMEVVTSSSGGVALCAACALSGGYRTAAALCSREECSSCGRHNTHAHVLSYIPFFWGGGAREINPRVKKNVGRARRRPPPPALDAPVQPLCSITLYVPPPPPGFFPLFSPPPFKRPPLF</sequence>
<protein>
    <recommendedName>
        <fullName evidence="2">NECAP PHear domain-containing protein</fullName>
    </recommendedName>
</protein>
<dbReference type="InterPro" id="IPR012466">
    <property type="entry name" value="NECAP_PHear"/>
</dbReference>
<reference evidence="3 4" key="1">
    <citation type="journal article" date="2010" name="Nature">
        <title>The Ectocarpus genome and the independent evolution of multicellularity in brown algae.</title>
        <authorList>
            <person name="Cock J.M."/>
            <person name="Sterck L."/>
            <person name="Rouze P."/>
            <person name="Scornet D."/>
            <person name="Allen A.E."/>
            <person name="Amoutzias G."/>
            <person name="Anthouard V."/>
            <person name="Artiguenave F."/>
            <person name="Aury J.M."/>
            <person name="Badger J.H."/>
            <person name="Beszteri B."/>
            <person name="Billiau K."/>
            <person name="Bonnet E."/>
            <person name="Bothwell J.H."/>
            <person name="Bowler C."/>
            <person name="Boyen C."/>
            <person name="Brownlee C."/>
            <person name="Carrano C.J."/>
            <person name="Charrier B."/>
            <person name="Cho G.Y."/>
            <person name="Coelho S.M."/>
            <person name="Collen J."/>
            <person name="Corre E."/>
            <person name="Da Silva C."/>
            <person name="Delage L."/>
            <person name="Delaroque N."/>
            <person name="Dittami S.M."/>
            <person name="Doulbeau S."/>
            <person name="Elias M."/>
            <person name="Farnham G."/>
            <person name="Gachon C.M."/>
            <person name="Gschloessl B."/>
            <person name="Heesch S."/>
            <person name="Jabbari K."/>
            <person name="Jubin C."/>
            <person name="Kawai H."/>
            <person name="Kimura K."/>
            <person name="Kloareg B."/>
            <person name="Kupper F.C."/>
            <person name="Lang D."/>
            <person name="Le Bail A."/>
            <person name="Leblanc C."/>
            <person name="Lerouge P."/>
            <person name="Lohr M."/>
            <person name="Lopez P.J."/>
            <person name="Martens C."/>
            <person name="Maumus F."/>
            <person name="Michel G."/>
            <person name="Miranda-Saavedra D."/>
            <person name="Morales J."/>
            <person name="Moreau H."/>
            <person name="Motomura T."/>
            <person name="Nagasato C."/>
            <person name="Napoli C.A."/>
            <person name="Nelson D.R."/>
            <person name="Nyvall-Collen P."/>
            <person name="Peters A.F."/>
            <person name="Pommier C."/>
            <person name="Potin P."/>
            <person name="Poulain J."/>
            <person name="Quesneville H."/>
            <person name="Read B."/>
            <person name="Rensing S.A."/>
            <person name="Ritter A."/>
            <person name="Rousvoal S."/>
            <person name="Samanta M."/>
            <person name="Samson G."/>
            <person name="Schroeder D.C."/>
            <person name="Segurens B."/>
            <person name="Strittmatter M."/>
            <person name="Tonon T."/>
            <person name="Tregear J.W."/>
            <person name="Valentin K."/>
            <person name="von Dassow P."/>
            <person name="Yamagishi T."/>
            <person name="Van de Peer Y."/>
            <person name="Wincker P."/>
        </authorList>
    </citation>
    <scope>NUCLEOTIDE SEQUENCE [LARGE SCALE GENOMIC DNA]</scope>
    <source>
        <strain evidence="4">Ec32 / CCAP1310/4</strain>
    </source>
</reference>
<feature type="domain" description="NECAP PHear" evidence="2">
    <location>
        <begin position="11"/>
        <end position="173"/>
    </location>
</feature>
<dbReference type="Proteomes" id="UP000002630">
    <property type="component" value="Unassembled WGS sequence"/>
</dbReference>
<feature type="region of interest" description="Disordered" evidence="1">
    <location>
        <begin position="131"/>
        <end position="153"/>
    </location>
</feature>
<dbReference type="CDD" id="cd13228">
    <property type="entry name" value="PHear_NECAP"/>
    <property type="match status" value="1"/>
</dbReference>
<dbReference type="Gene3D" id="2.30.29.30">
    <property type="entry name" value="Pleckstrin-homology domain (PH domain)/Phosphotyrosine-binding domain (PTB)"/>
    <property type="match status" value="1"/>
</dbReference>
<evidence type="ECO:0000313" key="3">
    <source>
        <dbReference type="EMBL" id="CBN74630.1"/>
    </source>
</evidence>